<keyword evidence="12" id="KW-0460">Magnesium</keyword>
<evidence type="ECO:0000256" key="15">
    <source>
        <dbReference type="ARBA" id="ARBA00030592"/>
    </source>
</evidence>
<dbReference type="SUPFAM" id="SSF53244">
    <property type="entry name" value="MurD-like peptide ligases, peptide-binding domain"/>
    <property type="match status" value="1"/>
</dbReference>
<evidence type="ECO:0000256" key="13">
    <source>
        <dbReference type="ARBA" id="ARBA00022909"/>
    </source>
</evidence>
<gene>
    <name evidence="22" type="primary">folC</name>
    <name evidence="22" type="ordered locus">TPASS_0340</name>
</gene>
<evidence type="ECO:0000256" key="14">
    <source>
        <dbReference type="ARBA" id="ARBA00030048"/>
    </source>
</evidence>
<comment type="catalytic activity">
    <reaction evidence="18">
        <text>10-formyltetrahydrofolyl-(gamma-L-Glu)(n) + L-glutamate + ATP = 10-formyltetrahydrofolyl-(gamma-L-Glu)(n+1) + ADP + phosphate + H(+)</text>
        <dbReference type="Rhea" id="RHEA:51904"/>
        <dbReference type="Rhea" id="RHEA-COMP:13088"/>
        <dbReference type="Rhea" id="RHEA-COMP:14300"/>
        <dbReference type="ChEBI" id="CHEBI:15378"/>
        <dbReference type="ChEBI" id="CHEBI:29985"/>
        <dbReference type="ChEBI" id="CHEBI:30616"/>
        <dbReference type="ChEBI" id="CHEBI:43474"/>
        <dbReference type="ChEBI" id="CHEBI:134413"/>
        <dbReference type="ChEBI" id="CHEBI:456216"/>
        <dbReference type="EC" id="6.3.2.17"/>
    </reaction>
</comment>
<dbReference type="GO" id="GO:0005737">
    <property type="term" value="C:cytoplasm"/>
    <property type="evidence" value="ECO:0007669"/>
    <property type="project" value="TreeGrafter"/>
</dbReference>
<dbReference type="PROSITE" id="PS01012">
    <property type="entry name" value="FOLYLPOLYGLU_SYNT_2"/>
    <property type="match status" value="1"/>
</dbReference>
<dbReference type="KEGG" id="tpp:TPASS_0340"/>
<dbReference type="InterPro" id="IPR001645">
    <property type="entry name" value="Folylpolyglutamate_synth"/>
</dbReference>
<keyword evidence="11" id="KW-0067">ATP-binding</keyword>
<evidence type="ECO:0000256" key="1">
    <source>
        <dbReference type="ARBA" id="ARBA00002714"/>
    </source>
</evidence>
<evidence type="ECO:0000256" key="18">
    <source>
        <dbReference type="ARBA" id="ARBA00047808"/>
    </source>
</evidence>
<evidence type="ECO:0000256" key="10">
    <source>
        <dbReference type="ARBA" id="ARBA00022741"/>
    </source>
</evidence>
<comment type="pathway">
    <text evidence="3">Cofactor biosynthesis; tetrahydrofolylpolyglutamate biosynthesis.</text>
</comment>
<dbReference type="Gene3D" id="3.90.190.20">
    <property type="entry name" value="Mur ligase, C-terminal domain"/>
    <property type="match status" value="1"/>
</dbReference>
<evidence type="ECO:0000256" key="12">
    <source>
        <dbReference type="ARBA" id="ARBA00022842"/>
    </source>
</evidence>
<comment type="function">
    <text evidence="1">Functions in two distinct reactions of the de novo folate biosynthetic pathway. Catalyzes the addition of a glutamate residue to dihydropteroate (7,8-dihydropteroate or H2Pte) to form dihydrofolate (7,8-dihydrofolate monoglutamate or H2Pte-Glu). Also catalyzes successive additions of L-glutamate to tetrahydrofolate or 10-formyltetrahydrofolate or 5,10-methylenetetrahydrofolate, leading to folylpolyglutamate derivatives.</text>
</comment>
<keyword evidence="9" id="KW-0479">Metal-binding</keyword>
<evidence type="ECO:0000256" key="11">
    <source>
        <dbReference type="ARBA" id="ARBA00022840"/>
    </source>
</evidence>
<dbReference type="GO" id="GO:0008841">
    <property type="term" value="F:dihydrofolate synthase activity"/>
    <property type="evidence" value="ECO:0007669"/>
    <property type="project" value="UniProtKB-EC"/>
</dbReference>
<dbReference type="GO" id="GO:0046656">
    <property type="term" value="P:folic acid biosynthetic process"/>
    <property type="evidence" value="ECO:0007669"/>
    <property type="project" value="UniProtKB-KW"/>
</dbReference>
<organism evidence="22 23">
    <name type="scientific">Treponema pallidum subsp. pallidum (strain SS14)</name>
    <dbReference type="NCBI Taxonomy" id="455434"/>
    <lineage>
        <taxon>Bacteria</taxon>
        <taxon>Pseudomonadati</taxon>
        <taxon>Spirochaetota</taxon>
        <taxon>Spirochaetia</taxon>
        <taxon>Spirochaetales</taxon>
        <taxon>Treponemataceae</taxon>
        <taxon>Treponema</taxon>
    </lineage>
</organism>
<evidence type="ECO:0000256" key="8">
    <source>
        <dbReference type="ARBA" id="ARBA00022598"/>
    </source>
</evidence>
<dbReference type="GeneID" id="93876119"/>
<proteinExistence type="inferred from homology"/>
<dbReference type="Proteomes" id="UP000001202">
    <property type="component" value="Chromosome"/>
</dbReference>
<dbReference type="Gene3D" id="3.40.1190.10">
    <property type="entry name" value="Mur-like, catalytic domain"/>
    <property type="match status" value="1"/>
</dbReference>
<dbReference type="RefSeq" id="WP_010881788.1">
    <property type="nucleotide sequence ID" value="NC_010741.1"/>
</dbReference>
<dbReference type="InterPro" id="IPR004101">
    <property type="entry name" value="Mur_ligase_C"/>
</dbReference>
<dbReference type="InterPro" id="IPR036615">
    <property type="entry name" value="Mur_ligase_C_dom_sf"/>
</dbReference>
<evidence type="ECO:0000256" key="3">
    <source>
        <dbReference type="ARBA" id="ARBA00005150"/>
    </source>
</evidence>
<sequence>MSDLSNVHQFSFPARIAASSVPHIIVRPSAHGVSHIPVHSFQDFYAWVERIRTLEKMPPSGTPPLHRMTALARALCNPHNAYQSIHVAGTKGKGSSARMLAAILNEIGFNTGLYASPHVMDPRERITRAGVFFSPAEYASACTHVYHTVKKTENLRDYGQATWFELITLLAFMLFAQQRMEWSVFEVGLGGRLDATNIICPSICLLLPIEQEHTRILGTRIKSIAKEKGGIIKPYTPIFCFDQPEDALHVFKHIAREKHAPFFYLPDMVTHIESSIKHFTHTATLSFNAAHPVGRLFARNIHCTLALCDIVQAKNAALAACAAKYLFPTVSETLIERGLSRAYVPARFEIMQEDPLIVIDGAHTTQSIRCACRTFSSLLPSAQYILLFACAADKAVSQFPPLFSHAASEIFLTIPGTSKHADIQKTYHAFRTTFHQTVPIFWSEDFASIISRALYASFAQRKALLAIGSFYLAAEVKRIYARTCHTLPNR</sequence>
<dbReference type="PATRIC" id="fig|455434.6.peg.340"/>
<dbReference type="NCBIfam" id="TIGR01499">
    <property type="entry name" value="folC"/>
    <property type="match status" value="1"/>
</dbReference>
<dbReference type="EC" id="6.3.2.17" evidence="6"/>
<dbReference type="GO" id="GO:0046872">
    <property type="term" value="F:metal ion binding"/>
    <property type="evidence" value="ECO:0007669"/>
    <property type="project" value="UniProtKB-KW"/>
</dbReference>
<dbReference type="InterPro" id="IPR036565">
    <property type="entry name" value="Mur-like_cat_sf"/>
</dbReference>
<comment type="catalytic activity">
    <reaction evidence="20">
        <text>7,8-dihydropteroate + L-glutamate + ATP = 7,8-dihydrofolate + ADP + phosphate + H(+)</text>
        <dbReference type="Rhea" id="RHEA:23584"/>
        <dbReference type="ChEBI" id="CHEBI:15378"/>
        <dbReference type="ChEBI" id="CHEBI:17839"/>
        <dbReference type="ChEBI" id="CHEBI:29985"/>
        <dbReference type="ChEBI" id="CHEBI:30616"/>
        <dbReference type="ChEBI" id="CHEBI:43474"/>
        <dbReference type="ChEBI" id="CHEBI:57451"/>
        <dbReference type="ChEBI" id="CHEBI:456216"/>
        <dbReference type="EC" id="6.3.2.12"/>
    </reaction>
</comment>
<comment type="similarity">
    <text evidence="4">Belongs to the folylpolyglutamate synthase family.</text>
</comment>
<dbReference type="EC" id="6.3.2.12" evidence="5"/>
<evidence type="ECO:0000256" key="19">
    <source>
        <dbReference type="ARBA" id="ARBA00049035"/>
    </source>
</evidence>
<name>A0A0H3BIZ3_TREPS</name>
<dbReference type="PANTHER" id="PTHR11136:SF0">
    <property type="entry name" value="DIHYDROFOLATE SYNTHETASE-RELATED"/>
    <property type="match status" value="1"/>
</dbReference>
<evidence type="ECO:0000256" key="6">
    <source>
        <dbReference type="ARBA" id="ARBA00013025"/>
    </source>
</evidence>
<keyword evidence="10" id="KW-0547">Nucleotide-binding</keyword>
<dbReference type="EMBL" id="CP000805">
    <property type="protein sequence ID" value="ACD70766.1"/>
    <property type="molecule type" value="Genomic_DNA"/>
</dbReference>
<evidence type="ECO:0000256" key="17">
    <source>
        <dbReference type="ARBA" id="ARBA00047493"/>
    </source>
</evidence>
<evidence type="ECO:0000313" key="23">
    <source>
        <dbReference type="Proteomes" id="UP000001202"/>
    </source>
</evidence>
<evidence type="ECO:0000256" key="16">
    <source>
        <dbReference type="ARBA" id="ARBA00032510"/>
    </source>
</evidence>
<evidence type="ECO:0000256" key="9">
    <source>
        <dbReference type="ARBA" id="ARBA00022723"/>
    </source>
</evidence>
<dbReference type="SUPFAM" id="SSF53623">
    <property type="entry name" value="MurD-like peptide ligases, catalytic domain"/>
    <property type="match status" value="1"/>
</dbReference>
<accession>A0A0H3BIZ3</accession>
<evidence type="ECO:0000313" key="22">
    <source>
        <dbReference type="EMBL" id="ACD70766.1"/>
    </source>
</evidence>
<keyword evidence="13" id="KW-0289">Folate biosynthesis</keyword>
<comment type="pathway">
    <text evidence="2">Cofactor biosynthesis; tetrahydrofolate biosynthesis; 7,8-dihydrofolate from 2-amino-4-hydroxy-6-hydroxymethyl-7,8-dihydropteridine diphosphate and 4-aminobenzoate: step 2/2.</text>
</comment>
<dbReference type="AlphaFoldDB" id="A0A0H3BIZ3"/>
<keyword evidence="8" id="KW-0436">Ligase</keyword>
<evidence type="ECO:0000256" key="7">
    <source>
        <dbReference type="ARBA" id="ARBA00019357"/>
    </source>
</evidence>
<protein>
    <recommendedName>
        <fullName evidence="7">Dihydrofolate synthase/folylpolyglutamate synthase</fullName>
        <ecNumber evidence="5">6.3.2.12</ecNumber>
        <ecNumber evidence="6">6.3.2.17</ecNumber>
    </recommendedName>
    <alternativeName>
        <fullName evidence="16">Folylpoly-gamma-glutamate synthetase-dihydrofolate synthetase</fullName>
    </alternativeName>
    <alternativeName>
        <fullName evidence="14">Folylpolyglutamate synthetase</fullName>
    </alternativeName>
    <alternativeName>
        <fullName evidence="15">Tetrahydrofolylpolyglutamate synthase</fullName>
    </alternativeName>
</protein>
<evidence type="ECO:0000256" key="2">
    <source>
        <dbReference type="ARBA" id="ARBA00004799"/>
    </source>
</evidence>
<evidence type="ECO:0000256" key="4">
    <source>
        <dbReference type="ARBA" id="ARBA00008276"/>
    </source>
</evidence>
<comment type="catalytic activity">
    <reaction evidence="17">
        <text>(6S)-5,6,7,8-tetrahydrofolyl-(gamma-L-Glu)(n) + L-glutamate + ATP = (6S)-5,6,7,8-tetrahydrofolyl-(gamma-L-Glu)(n+1) + ADP + phosphate + H(+)</text>
        <dbReference type="Rhea" id="RHEA:10580"/>
        <dbReference type="Rhea" id="RHEA-COMP:14738"/>
        <dbReference type="Rhea" id="RHEA-COMP:14740"/>
        <dbReference type="ChEBI" id="CHEBI:15378"/>
        <dbReference type="ChEBI" id="CHEBI:29985"/>
        <dbReference type="ChEBI" id="CHEBI:30616"/>
        <dbReference type="ChEBI" id="CHEBI:43474"/>
        <dbReference type="ChEBI" id="CHEBI:141005"/>
        <dbReference type="ChEBI" id="CHEBI:456216"/>
        <dbReference type="EC" id="6.3.2.17"/>
    </reaction>
</comment>
<dbReference type="Pfam" id="PF02875">
    <property type="entry name" value="Mur_ligase_C"/>
    <property type="match status" value="1"/>
</dbReference>
<feature type="domain" description="Mur ligase C-terminal" evidence="21">
    <location>
        <begin position="347"/>
        <end position="469"/>
    </location>
</feature>
<evidence type="ECO:0000256" key="5">
    <source>
        <dbReference type="ARBA" id="ARBA00013023"/>
    </source>
</evidence>
<comment type="catalytic activity">
    <reaction evidence="19">
        <text>(6R)-5,10-methylenetetrahydrofolyl-(gamma-L-Glu)(n) + L-glutamate + ATP = (6R)-5,10-methylenetetrahydrofolyl-(gamma-L-Glu)(n+1) + ADP + phosphate + H(+)</text>
        <dbReference type="Rhea" id="RHEA:51912"/>
        <dbReference type="Rhea" id="RHEA-COMP:13257"/>
        <dbReference type="Rhea" id="RHEA-COMP:13258"/>
        <dbReference type="ChEBI" id="CHEBI:15378"/>
        <dbReference type="ChEBI" id="CHEBI:29985"/>
        <dbReference type="ChEBI" id="CHEBI:30616"/>
        <dbReference type="ChEBI" id="CHEBI:43474"/>
        <dbReference type="ChEBI" id="CHEBI:136572"/>
        <dbReference type="ChEBI" id="CHEBI:456216"/>
        <dbReference type="EC" id="6.3.2.17"/>
    </reaction>
</comment>
<dbReference type="GO" id="GO:0005524">
    <property type="term" value="F:ATP binding"/>
    <property type="evidence" value="ECO:0007669"/>
    <property type="project" value="UniProtKB-KW"/>
</dbReference>
<dbReference type="GO" id="GO:0004326">
    <property type="term" value="F:tetrahydrofolylpolyglutamate synthase activity"/>
    <property type="evidence" value="ECO:0007669"/>
    <property type="project" value="UniProtKB-EC"/>
</dbReference>
<reference evidence="22 23" key="1">
    <citation type="journal article" date="2008" name="BMC Microbiol.">
        <title>Complete genome sequence of Treponema pallidum ssp. pallidum strain SS14 determined with oligonucleotide arrays.</title>
        <authorList>
            <person name="Matejkova P."/>
            <person name="Strouhal M."/>
            <person name="Smajs D."/>
            <person name="Norris S.J."/>
            <person name="Palzkill T."/>
            <person name="Petrosino J.F."/>
            <person name="Sodergren E."/>
            <person name="Norton J.E."/>
            <person name="Singh J."/>
            <person name="Richmond T.A."/>
            <person name="Molla M.N."/>
            <person name="Albert T.J."/>
            <person name="Weinstock G.M."/>
        </authorList>
    </citation>
    <scope>NUCLEOTIDE SEQUENCE [LARGE SCALE GENOMIC DNA]</scope>
    <source>
        <strain evidence="22 23">SS14</strain>
    </source>
</reference>
<evidence type="ECO:0000259" key="21">
    <source>
        <dbReference type="Pfam" id="PF02875"/>
    </source>
</evidence>
<dbReference type="PANTHER" id="PTHR11136">
    <property type="entry name" value="FOLYLPOLYGLUTAMATE SYNTHASE-RELATED"/>
    <property type="match status" value="1"/>
</dbReference>
<evidence type="ECO:0000256" key="20">
    <source>
        <dbReference type="ARBA" id="ARBA00049161"/>
    </source>
</evidence>
<dbReference type="InterPro" id="IPR018109">
    <property type="entry name" value="Folylpolyglutamate_synth_CS"/>
</dbReference>